<keyword evidence="2" id="KW-1185">Reference proteome</keyword>
<name>A0A1G5GMA2_9FIRM</name>
<organism evidence="1 2">
    <name type="scientific">Butyrivibrio hungatei</name>
    <dbReference type="NCBI Taxonomy" id="185008"/>
    <lineage>
        <taxon>Bacteria</taxon>
        <taxon>Bacillati</taxon>
        <taxon>Bacillota</taxon>
        <taxon>Clostridia</taxon>
        <taxon>Lachnospirales</taxon>
        <taxon>Lachnospiraceae</taxon>
        <taxon>Butyrivibrio</taxon>
    </lineage>
</organism>
<dbReference type="AlphaFoldDB" id="A0A1G5GMA2"/>
<dbReference type="OrthoDB" id="2002126at2"/>
<dbReference type="Proteomes" id="UP000183047">
    <property type="component" value="Unassembled WGS sequence"/>
</dbReference>
<evidence type="ECO:0000313" key="1">
    <source>
        <dbReference type="EMBL" id="SCY52702.1"/>
    </source>
</evidence>
<reference evidence="2" key="1">
    <citation type="submission" date="2016-10" db="EMBL/GenBank/DDBJ databases">
        <authorList>
            <person name="Varghese N."/>
            <person name="Submissions S."/>
        </authorList>
    </citation>
    <scope>NUCLEOTIDE SEQUENCE [LARGE SCALE GENOMIC DNA]</scope>
    <source>
        <strain evidence="2">XBD2006</strain>
    </source>
</reference>
<protein>
    <submittedName>
        <fullName evidence="1">Uncharacterized protein</fullName>
    </submittedName>
</protein>
<accession>A0A1G5GMA2</accession>
<sequence>MNDKKIDELQKLYDNSKVGALVQEICEYYATRDDYEDNSYQEEIEPHEVVESVYILFCLQSREQILDEFSLIQKKYPSLYTCVSALYNNLLVNMDYRRLETCSAQKIAEYVGDISSDEVLSQADSFSRSESSLSEAMDKFYSWLHSRINA</sequence>
<proteinExistence type="predicted"/>
<dbReference type="RefSeq" id="WP_074463333.1">
    <property type="nucleotide sequence ID" value="NZ_FMUR01000022.1"/>
</dbReference>
<evidence type="ECO:0000313" key="2">
    <source>
        <dbReference type="Proteomes" id="UP000183047"/>
    </source>
</evidence>
<gene>
    <name evidence="1" type="ORF">SAMN02910451_02951</name>
</gene>
<dbReference type="EMBL" id="FMUR01000022">
    <property type="protein sequence ID" value="SCY52702.1"/>
    <property type="molecule type" value="Genomic_DNA"/>
</dbReference>